<sequence>MSQGYLGYFPAPPPFLPAPGDPAVSWQQWKRVFLNFLEAIGGDELQPKRCRAILLNSLGVEGQRIFCSILVQGADVASDAKAEDTVDRFKAALAALDTHFASATNYLVEGHRFRQRRQLPVTEPVCYFMAQPRAHRCWGLTPVGVWESLSTAPPGDMP</sequence>
<protein>
    <submittedName>
        <fullName evidence="1">Uncharacterized protein</fullName>
    </submittedName>
</protein>
<evidence type="ECO:0000313" key="1">
    <source>
        <dbReference type="EMBL" id="KAH7953530.1"/>
    </source>
</evidence>
<organism evidence="1 2">
    <name type="scientific">Dermacentor silvarum</name>
    <name type="common">Tick</name>
    <dbReference type="NCBI Taxonomy" id="543639"/>
    <lineage>
        <taxon>Eukaryota</taxon>
        <taxon>Metazoa</taxon>
        <taxon>Ecdysozoa</taxon>
        <taxon>Arthropoda</taxon>
        <taxon>Chelicerata</taxon>
        <taxon>Arachnida</taxon>
        <taxon>Acari</taxon>
        <taxon>Parasitiformes</taxon>
        <taxon>Ixodida</taxon>
        <taxon>Ixodoidea</taxon>
        <taxon>Ixodidae</taxon>
        <taxon>Rhipicephalinae</taxon>
        <taxon>Dermacentor</taxon>
    </lineage>
</organism>
<dbReference type="EMBL" id="CM023473">
    <property type="protein sequence ID" value="KAH7953530.1"/>
    <property type="molecule type" value="Genomic_DNA"/>
</dbReference>
<name>A0ACB8CWE1_DERSI</name>
<comment type="caution">
    <text evidence="1">The sequence shown here is derived from an EMBL/GenBank/DDBJ whole genome shotgun (WGS) entry which is preliminary data.</text>
</comment>
<dbReference type="Proteomes" id="UP000821865">
    <property type="component" value="Chromosome 4"/>
</dbReference>
<evidence type="ECO:0000313" key="2">
    <source>
        <dbReference type="Proteomes" id="UP000821865"/>
    </source>
</evidence>
<proteinExistence type="predicted"/>
<accession>A0ACB8CWE1</accession>
<gene>
    <name evidence="1" type="ORF">HPB49_009629</name>
</gene>
<reference evidence="1" key="1">
    <citation type="submission" date="2020-05" db="EMBL/GenBank/DDBJ databases">
        <title>Large-scale comparative analyses of tick genomes elucidate their genetic diversity and vector capacities.</title>
        <authorList>
            <person name="Jia N."/>
            <person name="Wang J."/>
            <person name="Shi W."/>
            <person name="Du L."/>
            <person name="Sun Y."/>
            <person name="Zhan W."/>
            <person name="Jiang J."/>
            <person name="Wang Q."/>
            <person name="Zhang B."/>
            <person name="Ji P."/>
            <person name="Sakyi L.B."/>
            <person name="Cui X."/>
            <person name="Yuan T."/>
            <person name="Jiang B."/>
            <person name="Yang W."/>
            <person name="Lam T.T.-Y."/>
            <person name="Chang Q."/>
            <person name="Ding S."/>
            <person name="Wang X."/>
            <person name="Zhu J."/>
            <person name="Ruan X."/>
            <person name="Zhao L."/>
            <person name="Wei J."/>
            <person name="Que T."/>
            <person name="Du C."/>
            <person name="Cheng J."/>
            <person name="Dai P."/>
            <person name="Han X."/>
            <person name="Huang E."/>
            <person name="Gao Y."/>
            <person name="Liu J."/>
            <person name="Shao H."/>
            <person name="Ye R."/>
            <person name="Li L."/>
            <person name="Wei W."/>
            <person name="Wang X."/>
            <person name="Wang C."/>
            <person name="Yang T."/>
            <person name="Huo Q."/>
            <person name="Li W."/>
            <person name="Guo W."/>
            <person name="Chen H."/>
            <person name="Zhou L."/>
            <person name="Ni X."/>
            <person name="Tian J."/>
            <person name="Zhou Y."/>
            <person name="Sheng Y."/>
            <person name="Liu T."/>
            <person name="Pan Y."/>
            <person name="Xia L."/>
            <person name="Li J."/>
            <person name="Zhao F."/>
            <person name="Cao W."/>
        </authorList>
    </citation>
    <scope>NUCLEOTIDE SEQUENCE</scope>
    <source>
        <strain evidence="1">Dsil-2018</strain>
    </source>
</reference>
<keyword evidence="2" id="KW-1185">Reference proteome</keyword>